<dbReference type="InterPro" id="IPR004919">
    <property type="entry name" value="GmrSD_N"/>
</dbReference>
<keyword evidence="5" id="KW-1185">Reference proteome</keyword>
<reference evidence="5" key="1">
    <citation type="journal article" date="2019" name="Int. J. Syst. Evol. Microbiol.">
        <title>The Global Catalogue of Microorganisms (GCM) 10K type strain sequencing project: providing services to taxonomists for standard genome sequencing and annotation.</title>
        <authorList>
            <consortium name="The Broad Institute Genomics Platform"/>
            <consortium name="The Broad Institute Genome Sequencing Center for Infectious Disease"/>
            <person name="Wu L."/>
            <person name="Ma J."/>
        </authorList>
    </citation>
    <scope>NUCLEOTIDE SEQUENCE [LARGE SCALE GENOMIC DNA]</scope>
    <source>
        <strain evidence="5">TBRC 1826</strain>
    </source>
</reference>
<dbReference type="RefSeq" id="WP_378530101.1">
    <property type="nucleotide sequence ID" value="NZ_JBHSBH010000004.1"/>
</dbReference>
<evidence type="ECO:0000259" key="1">
    <source>
        <dbReference type="Pfam" id="PF03235"/>
    </source>
</evidence>
<dbReference type="Pfam" id="PF07510">
    <property type="entry name" value="GmrSD_C"/>
    <property type="match status" value="1"/>
</dbReference>
<feature type="domain" description="GmrSD restriction endonucleases C-terminal" evidence="2">
    <location>
        <begin position="452"/>
        <end position="554"/>
    </location>
</feature>
<evidence type="ECO:0000313" key="4">
    <source>
        <dbReference type="EMBL" id="MFC3995195.1"/>
    </source>
</evidence>
<sequence length="736" mass="84217">MADSPIEGRGFTLEQLFNGHRFKLDFYQREYMWSREDVKSLVGDLYRRFATSWDVTHSRKRTSGYPPYFLGSFVYFQDENEGLTYLVDGQQRVTTLHLLLLHLRQLLAEQDTDHSDDLTELENLIRRVRHGERTYTIDIDERVPLLDSIYRGWPYELPASPTPSVRNLYERARDLRTDFPAELDDESILHFLDWLRDRVCLVGIRALNRDHGWEIFESMNDRGARLDPVDLLKSFLLSRAETDGDQLNKSWREMLAHLTSFHSRTPSDFIKSLLTAKYADLTQERRNDAADVNVIGRAAHEWVRANTRTMRLYAADDFRRFVEDEVTVLAERYATLMGASAAPHSGLEAVYYNAVNGIGSQYTAILATARRGETLSVFREKAGLVAAAIDVMYVRKFVNGGARQGTDLDPEIIHDLVPKLRACEDVDRLRALLGLEIGRLDDELRGITATKFGLRPGNTPQVRYLLARITAFVERECGRADRIADYLHPQHPHEIEHIWANKFERHQAETGNKTNFQAMRDRLGALLLLSKSDNASYQDDPYDRKVVYYRGQNILAASLHPESYEKDVGFRRFRKRRGLEKLFRHYPGGVGFTKQAIEERQVLYQRLCELVWDPSALGFPVPRGVDPERRVSHRTRAYYDVTVAQLIDSGTLSAGDELFGTNKRVRYSATVLAGGRIRVESGEVFTAPSTAAAFVLNRQSANGWTFWNVNTVDGKTDLKTLRAELLSSGRLELPSA</sequence>
<accession>A0ABV8FGE3</accession>
<dbReference type="InterPro" id="IPR011089">
    <property type="entry name" value="GmrSD_C"/>
</dbReference>
<dbReference type="PANTHER" id="PTHR35149:SF2">
    <property type="entry name" value="DUF262 DOMAIN-CONTAINING PROTEIN"/>
    <property type="match status" value="1"/>
</dbReference>
<feature type="domain" description="GmrSD restriction endonucleases N-terminal" evidence="1">
    <location>
        <begin position="13"/>
        <end position="237"/>
    </location>
</feature>
<dbReference type="EMBL" id="JBHSBH010000004">
    <property type="protein sequence ID" value="MFC3995195.1"/>
    <property type="molecule type" value="Genomic_DNA"/>
</dbReference>
<dbReference type="Proteomes" id="UP001595847">
    <property type="component" value="Unassembled WGS sequence"/>
</dbReference>
<gene>
    <name evidence="4" type="ORF">ACFOVU_04680</name>
</gene>
<organism evidence="4 5">
    <name type="scientific">Nocardiopsis sediminis</name>
    <dbReference type="NCBI Taxonomy" id="1778267"/>
    <lineage>
        <taxon>Bacteria</taxon>
        <taxon>Bacillati</taxon>
        <taxon>Actinomycetota</taxon>
        <taxon>Actinomycetes</taxon>
        <taxon>Streptosporangiales</taxon>
        <taxon>Nocardiopsidaceae</taxon>
        <taxon>Nocardiopsis</taxon>
    </lineage>
</organism>
<dbReference type="InterPro" id="IPR040843">
    <property type="entry name" value="RAMA"/>
</dbReference>
<feature type="domain" description="RAMA" evidence="3">
    <location>
        <begin position="628"/>
        <end position="727"/>
    </location>
</feature>
<dbReference type="Pfam" id="PF03235">
    <property type="entry name" value="GmrSD_N"/>
    <property type="match status" value="1"/>
</dbReference>
<protein>
    <submittedName>
        <fullName evidence="4">DUF262 domain-containing protein</fullName>
    </submittedName>
</protein>
<evidence type="ECO:0000313" key="5">
    <source>
        <dbReference type="Proteomes" id="UP001595847"/>
    </source>
</evidence>
<name>A0ABV8FGE3_9ACTN</name>
<proteinExistence type="predicted"/>
<dbReference type="PANTHER" id="PTHR35149">
    <property type="entry name" value="SLL5132 PROTEIN"/>
    <property type="match status" value="1"/>
</dbReference>
<evidence type="ECO:0000259" key="3">
    <source>
        <dbReference type="Pfam" id="PF18755"/>
    </source>
</evidence>
<dbReference type="Pfam" id="PF18755">
    <property type="entry name" value="RAMA"/>
    <property type="match status" value="1"/>
</dbReference>
<evidence type="ECO:0000259" key="2">
    <source>
        <dbReference type="Pfam" id="PF07510"/>
    </source>
</evidence>
<comment type="caution">
    <text evidence="4">The sequence shown here is derived from an EMBL/GenBank/DDBJ whole genome shotgun (WGS) entry which is preliminary data.</text>
</comment>